<dbReference type="Gene3D" id="2.10.25.10">
    <property type="entry name" value="Laminin"/>
    <property type="match status" value="1"/>
</dbReference>
<feature type="signal peptide" evidence="1">
    <location>
        <begin position="1"/>
        <end position="19"/>
    </location>
</feature>
<name>A0A4Z2ETG7_9TELE</name>
<reference evidence="3 4" key="1">
    <citation type="submission" date="2019-03" db="EMBL/GenBank/DDBJ databases">
        <title>First draft genome of Liparis tanakae, snailfish: a comprehensive survey of snailfish specific genes.</title>
        <authorList>
            <person name="Kim W."/>
            <person name="Song I."/>
            <person name="Jeong J.-H."/>
            <person name="Kim D."/>
            <person name="Kim S."/>
            <person name="Ryu S."/>
            <person name="Song J.Y."/>
            <person name="Lee S.K."/>
        </authorList>
    </citation>
    <scope>NUCLEOTIDE SEQUENCE [LARGE SCALE GENOMIC DNA]</scope>
    <source>
        <tissue evidence="3">Muscle</tissue>
    </source>
</reference>
<dbReference type="InterPro" id="IPR000742">
    <property type="entry name" value="EGF"/>
</dbReference>
<evidence type="ECO:0000313" key="4">
    <source>
        <dbReference type="Proteomes" id="UP000314294"/>
    </source>
</evidence>
<dbReference type="AlphaFoldDB" id="A0A4Z2ETG7"/>
<evidence type="ECO:0000313" key="3">
    <source>
        <dbReference type="EMBL" id="TNN31674.1"/>
    </source>
</evidence>
<sequence>MRWTQLIRMLLSAATGLHAAAGADQSRSCCQNGGTCILGSFCSCTAFFTGRSCEYDQRVR</sequence>
<dbReference type="OrthoDB" id="9893603at2759"/>
<evidence type="ECO:0000256" key="1">
    <source>
        <dbReference type="SAM" id="SignalP"/>
    </source>
</evidence>
<dbReference type="Proteomes" id="UP000314294">
    <property type="component" value="Unassembled WGS sequence"/>
</dbReference>
<feature type="chain" id="PRO_5021482594" evidence="1">
    <location>
        <begin position="20"/>
        <end position="60"/>
    </location>
</feature>
<proteinExistence type="predicted"/>
<organism evidence="3 4">
    <name type="scientific">Liparis tanakae</name>
    <name type="common">Tanaka's snailfish</name>
    <dbReference type="NCBI Taxonomy" id="230148"/>
    <lineage>
        <taxon>Eukaryota</taxon>
        <taxon>Metazoa</taxon>
        <taxon>Chordata</taxon>
        <taxon>Craniata</taxon>
        <taxon>Vertebrata</taxon>
        <taxon>Euteleostomi</taxon>
        <taxon>Actinopterygii</taxon>
        <taxon>Neopterygii</taxon>
        <taxon>Teleostei</taxon>
        <taxon>Neoteleostei</taxon>
        <taxon>Acanthomorphata</taxon>
        <taxon>Eupercaria</taxon>
        <taxon>Perciformes</taxon>
        <taxon>Cottioidei</taxon>
        <taxon>Cottales</taxon>
        <taxon>Liparidae</taxon>
        <taxon>Liparis</taxon>
    </lineage>
</organism>
<keyword evidence="4" id="KW-1185">Reference proteome</keyword>
<dbReference type="SUPFAM" id="SSF57196">
    <property type="entry name" value="EGF/Laminin"/>
    <property type="match status" value="1"/>
</dbReference>
<gene>
    <name evidence="3" type="primary">Cfc1</name>
    <name evidence="3" type="ORF">EYF80_058166</name>
</gene>
<feature type="domain" description="EGF-like" evidence="2">
    <location>
        <begin position="42"/>
        <end position="53"/>
    </location>
</feature>
<dbReference type="CDD" id="cd00054">
    <property type="entry name" value="EGF_CA"/>
    <property type="match status" value="1"/>
</dbReference>
<comment type="caution">
    <text evidence="3">The sequence shown here is derived from an EMBL/GenBank/DDBJ whole genome shotgun (WGS) entry which is preliminary data.</text>
</comment>
<dbReference type="EMBL" id="SRLO01003246">
    <property type="protein sequence ID" value="TNN31674.1"/>
    <property type="molecule type" value="Genomic_DNA"/>
</dbReference>
<protein>
    <submittedName>
        <fullName evidence="3">Cryptic protein</fullName>
    </submittedName>
</protein>
<accession>A0A4Z2ETG7</accession>
<keyword evidence="1" id="KW-0732">Signal</keyword>
<dbReference type="PROSITE" id="PS00022">
    <property type="entry name" value="EGF_1"/>
    <property type="match status" value="1"/>
</dbReference>
<evidence type="ECO:0000259" key="2">
    <source>
        <dbReference type="PROSITE" id="PS00022"/>
    </source>
</evidence>